<dbReference type="PANTHER" id="PTHR30629:SF2">
    <property type="entry name" value="PROPHAGE INTEGRASE INTS-RELATED"/>
    <property type="match status" value="1"/>
</dbReference>
<evidence type="ECO:0000259" key="5">
    <source>
        <dbReference type="PROSITE" id="PS51898"/>
    </source>
</evidence>
<dbReference type="Gene3D" id="1.10.443.10">
    <property type="entry name" value="Intergrase catalytic core"/>
    <property type="match status" value="1"/>
</dbReference>
<evidence type="ECO:0000256" key="3">
    <source>
        <dbReference type="ARBA" id="ARBA00023125"/>
    </source>
</evidence>
<dbReference type="RefSeq" id="WP_273173448.1">
    <property type="nucleotide sequence ID" value="NZ_JAAXZR010000019.1"/>
</dbReference>
<dbReference type="Pfam" id="PF00589">
    <property type="entry name" value="Phage_integrase"/>
    <property type="match status" value="1"/>
</dbReference>
<dbReference type="InterPro" id="IPR002104">
    <property type="entry name" value="Integrase_catalytic"/>
</dbReference>
<dbReference type="InterPro" id="IPR053876">
    <property type="entry name" value="Phage_int_M"/>
</dbReference>
<dbReference type="InterPro" id="IPR050808">
    <property type="entry name" value="Phage_Integrase"/>
</dbReference>
<keyword evidence="4" id="KW-0233">DNA recombination</keyword>
<dbReference type="InterPro" id="IPR011010">
    <property type="entry name" value="DNA_brk_join_enz"/>
</dbReference>
<dbReference type="Gene3D" id="1.10.150.130">
    <property type="match status" value="1"/>
</dbReference>
<dbReference type="AlphaFoldDB" id="A0A971ID11"/>
<evidence type="ECO:0000256" key="2">
    <source>
        <dbReference type="ARBA" id="ARBA00022908"/>
    </source>
</evidence>
<comment type="similarity">
    <text evidence="1">Belongs to the 'phage' integrase family.</text>
</comment>
<dbReference type="SUPFAM" id="SSF56349">
    <property type="entry name" value="DNA breaking-rejoining enzymes"/>
    <property type="match status" value="1"/>
</dbReference>
<accession>A0A971ID11</accession>
<feature type="domain" description="Tyr recombinase" evidence="5">
    <location>
        <begin position="174"/>
        <end position="374"/>
    </location>
</feature>
<dbReference type="InterPro" id="IPR010998">
    <property type="entry name" value="Integrase_recombinase_N"/>
</dbReference>
<reference evidence="6" key="1">
    <citation type="journal article" date="2020" name="Biotechnol. Biofuels">
        <title>New insights from the biogas microbiome by comprehensive genome-resolved metagenomics of nearly 1600 species originating from multiple anaerobic digesters.</title>
        <authorList>
            <person name="Campanaro S."/>
            <person name="Treu L."/>
            <person name="Rodriguez-R L.M."/>
            <person name="Kovalovszki A."/>
            <person name="Ziels R.M."/>
            <person name="Maus I."/>
            <person name="Zhu X."/>
            <person name="Kougias P.G."/>
            <person name="Basile A."/>
            <person name="Luo G."/>
            <person name="Schluter A."/>
            <person name="Konstantinidis K.T."/>
            <person name="Angelidaki I."/>
        </authorList>
    </citation>
    <scope>NUCLEOTIDE SEQUENCE</scope>
    <source>
        <strain evidence="6">AS01afH2WH_6</strain>
    </source>
</reference>
<sequence>MSRPRLPIGSNGSISVKEVSPGVWRAITRYRFSNGKFRQVERRAASEAKARNALKRALLTIDSGVTGSISPDMRLSVLADRFMNEKRERRSVGTVQTYQVAVDAHIKPDIGDLAIREATPERLGHFISLVAQDHGHGAAKNTRSVLSGMMALAVRNGAILHNPVAEIERIEKHGKPGSMAIPVSELGAFLDAIEHDEILKRRGYVDLFRFIAGTGWRMGEACGLKWSAIDFDNGSITMRRIAKYVNGQGAVIQEFGKTHTSTRTIQAPTSVMTMLSQRKESQPENELDLVFPSSLGGVLDPNNAERALKQRRDDLGFPGVTSHSLRKCVATILDEHGLSARAIADYLGHSNPSMTQDVYMQRNLDSSTAASTLQQSLASLIK</sequence>
<dbReference type="Proteomes" id="UP000767327">
    <property type="component" value="Unassembled WGS sequence"/>
</dbReference>
<evidence type="ECO:0000256" key="1">
    <source>
        <dbReference type="ARBA" id="ARBA00008857"/>
    </source>
</evidence>
<dbReference type="InterPro" id="IPR013762">
    <property type="entry name" value="Integrase-like_cat_sf"/>
</dbReference>
<dbReference type="PANTHER" id="PTHR30629">
    <property type="entry name" value="PROPHAGE INTEGRASE"/>
    <property type="match status" value="1"/>
</dbReference>
<proteinExistence type="inferred from homology"/>
<dbReference type="GO" id="GO:0006310">
    <property type="term" value="P:DNA recombination"/>
    <property type="evidence" value="ECO:0007669"/>
    <property type="project" value="UniProtKB-KW"/>
</dbReference>
<evidence type="ECO:0000313" key="6">
    <source>
        <dbReference type="EMBL" id="NLT79568.1"/>
    </source>
</evidence>
<gene>
    <name evidence="6" type="ORF">GXW98_04695</name>
</gene>
<keyword evidence="3" id="KW-0238">DNA-binding</keyword>
<evidence type="ECO:0000256" key="4">
    <source>
        <dbReference type="ARBA" id="ARBA00023172"/>
    </source>
</evidence>
<evidence type="ECO:0000313" key="7">
    <source>
        <dbReference type="Proteomes" id="UP000767327"/>
    </source>
</evidence>
<dbReference type="PROSITE" id="PS51898">
    <property type="entry name" value="TYR_RECOMBINASE"/>
    <property type="match status" value="1"/>
</dbReference>
<protein>
    <submittedName>
        <fullName evidence="6">Site-specific integrase</fullName>
    </submittedName>
</protein>
<reference evidence="6" key="2">
    <citation type="submission" date="2020-01" db="EMBL/GenBank/DDBJ databases">
        <authorList>
            <person name="Campanaro S."/>
        </authorList>
    </citation>
    <scope>NUCLEOTIDE SEQUENCE</scope>
    <source>
        <strain evidence="6">AS01afH2WH_6</strain>
    </source>
</reference>
<dbReference type="CDD" id="cd01189">
    <property type="entry name" value="INT_ICEBs1_C_like"/>
    <property type="match status" value="1"/>
</dbReference>
<keyword evidence="2" id="KW-0229">DNA integration</keyword>
<dbReference type="Pfam" id="PF22022">
    <property type="entry name" value="Phage_int_M"/>
    <property type="match status" value="1"/>
</dbReference>
<name>A0A971ID11_9BIFI</name>
<dbReference type="GO" id="GO:0015074">
    <property type="term" value="P:DNA integration"/>
    <property type="evidence" value="ECO:0007669"/>
    <property type="project" value="UniProtKB-KW"/>
</dbReference>
<comment type="caution">
    <text evidence="6">The sequence shown here is derived from an EMBL/GenBank/DDBJ whole genome shotgun (WGS) entry which is preliminary data.</text>
</comment>
<dbReference type="EMBL" id="JAAXZR010000019">
    <property type="protein sequence ID" value="NLT79568.1"/>
    <property type="molecule type" value="Genomic_DNA"/>
</dbReference>
<dbReference type="GO" id="GO:0003677">
    <property type="term" value="F:DNA binding"/>
    <property type="evidence" value="ECO:0007669"/>
    <property type="project" value="UniProtKB-KW"/>
</dbReference>
<organism evidence="6 7">
    <name type="scientific">Bifidobacterium crudilactis</name>
    <dbReference type="NCBI Taxonomy" id="327277"/>
    <lineage>
        <taxon>Bacteria</taxon>
        <taxon>Bacillati</taxon>
        <taxon>Actinomycetota</taxon>
        <taxon>Actinomycetes</taxon>
        <taxon>Bifidobacteriales</taxon>
        <taxon>Bifidobacteriaceae</taxon>
        <taxon>Bifidobacterium</taxon>
    </lineage>
</organism>